<comment type="caution">
    <text evidence="2">The sequence shown here is derived from an EMBL/GenBank/DDBJ whole genome shotgun (WGS) entry which is preliminary data.</text>
</comment>
<dbReference type="AlphaFoldDB" id="X6NI82"/>
<keyword evidence="1" id="KW-0812">Transmembrane</keyword>
<reference evidence="2 3" key="1">
    <citation type="journal article" date="2013" name="Curr. Biol.">
        <title>The Genome of the Foraminiferan Reticulomyxa filosa.</title>
        <authorList>
            <person name="Glockner G."/>
            <person name="Hulsmann N."/>
            <person name="Schleicher M."/>
            <person name="Noegel A.A."/>
            <person name="Eichinger L."/>
            <person name="Gallinger C."/>
            <person name="Pawlowski J."/>
            <person name="Sierra R."/>
            <person name="Euteneuer U."/>
            <person name="Pillet L."/>
            <person name="Moustafa A."/>
            <person name="Platzer M."/>
            <person name="Groth M."/>
            <person name="Szafranski K."/>
            <person name="Schliwa M."/>
        </authorList>
    </citation>
    <scope>NUCLEOTIDE SEQUENCE [LARGE SCALE GENOMIC DNA]</scope>
</reference>
<feature type="transmembrane region" description="Helical" evidence="1">
    <location>
        <begin position="20"/>
        <end position="43"/>
    </location>
</feature>
<keyword evidence="3" id="KW-1185">Reference proteome</keyword>
<evidence type="ECO:0000313" key="3">
    <source>
        <dbReference type="Proteomes" id="UP000023152"/>
    </source>
</evidence>
<organism evidence="2 3">
    <name type="scientific">Reticulomyxa filosa</name>
    <dbReference type="NCBI Taxonomy" id="46433"/>
    <lineage>
        <taxon>Eukaryota</taxon>
        <taxon>Sar</taxon>
        <taxon>Rhizaria</taxon>
        <taxon>Retaria</taxon>
        <taxon>Foraminifera</taxon>
        <taxon>Monothalamids</taxon>
        <taxon>Reticulomyxidae</taxon>
        <taxon>Reticulomyxa</taxon>
    </lineage>
</organism>
<dbReference type="Proteomes" id="UP000023152">
    <property type="component" value="Unassembled WGS sequence"/>
</dbReference>
<name>X6NI82_RETFI</name>
<feature type="non-terminal residue" evidence="2">
    <location>
        <position position="545"/>
    </location>
</feature>
<evidence type="ECO:0000313" key="2">
    <source>
        <dbReference type="EMBL" id="ETO26030.1"/>
    </source>
</evidence>
<sequence length="545" mass="63048">MSTNDRLRLINGANLSSSLLWFLWSLELVLFFLPAVSGVDLYARLSKDHLKIEIYYEANGSNFVVGPRDIFSPWTSQQLGSRAKCEWSGNDDESRHVKFGLLLLTVQLCDESKILPSDEIMISPNTLMQWWSWQNRSSAIPVKERTMLRISLPLDGEEYKKEEEKEYDRIDPYVPRIRIQYPRYVTNCQNIFLDARSSSNLGGRDPMFTWFVKEEESSIKLPQTSYFGMYTHIPCSHLQGVVGKIVLGLRVRTWYGRLHIWSNNGDEEDIVITVGDSTTEYIPQMTIEALYRRDEGPFAKPAGLVMTTANVNSTWDCNCSWAHICRRSYNQHEWQLKNYEHISSSSSSSSSSSFKETSKFIDLAHAPKKKTTTTTTTSNEPFFIPDWKLQPGIKYVFTHSMYSWQPHCRNALHEYTFVYGAPFYTCNIFSRYLPSDTYLEMDKSYFVSDFLLSLEGQSGSSTFVINGGINFGDIADVDSNTGFPRLPFFWRWTCLRSKWIGLQQVHTKTETETDTDTETSIKGYWDDYSNCNYLFQPGTHRQHYN</sequence>
<evidence type="ECO:0000256" key="1">
    <source>
        <dbReference type="SAM" id="Phobius"/>
    </source>
</evidence>
<accession>X6NI82</accession>
<keyword evidence="1" id="KW-0472">Membrane</keyword>
<proteinExistence type="predicted"/>
<protein>
    <submittedName>
        <fullName evidence="2">Uncharacterized protein</fullName>
    </submittedName>
</protein>
<keyword evidence="1" id="KW-1133">Transmembrane helix</keyword>
<gene>
    <name evidence="2" type="ORF">RFI_11107</name>
</gene>
<dbReference type="EMBL" id="ASPP01008132">
    <property type="protein sequence ID" value="ETO26030.1"/>
    <property type="molecule type" value="Genomic_DNA"/>
</dbReference>